<feature type="domain" description="Glycosyl hydrolase family 63 N-terminal" evidence="16">
    <location>
        <begin position="35"/>
        <end position="254"/>
    </location>
</feature>
<comment type="similarity">
    <text evidence="2 12">Belongs to the glycosyl hydrolase 63 family.</text>
</comment>
<reference evidence="17 18" key="1">
    <citation type="journal article" date="2011" name="Proc. Natl. Acad. Sci. U.S.A.">
        <title>Evolutionary erosion of yeast sex chromosomes by mating-type switching accidents.</title>
        <authorList>
            <person name="Gordon J.L."/>
            <person name="Armisen D."/>
            <person name="Proux-Wera E."/>
            <person name="Oheigeartaigh S.S."/>
            <person name="Byrne K.P."/>
            <person name="Wolfe K.H."/>
        </authorList>
    </citation>
    <scope>NUCLEOTIDE SEQUENCE [LARGE SCALE GENOMIC DNA]</scope>
    <source>
        <strain evidence="18">ATCC MYA-139 / BCRC 22969 / CBS 8797 / CCRC 22969 / KCTC 17520 / NBRC 10181 / NCYC 3082</strain>
    </source>
</reference>
<dbReference type="Proteomes" id="UP000006310">
    <property type="component" value="Chromosome 4"/>
</dbReference>
<dbReference type="InterPro" id="IPR008928">
    <property type="entry name" value="6-hairpin_glycosidase_sf"/>
</dbReference>
<dbReference type="GO" id="GO:0098553">
    <property type="term" value="C:lumenal side of endoplasmic reticulum membrane"/>
    <property type="evidence" value="ECO:0007669"/>
    <property type="project" value="EnsemblFungi"/>
</dbReference>
<evidence type="ECO:0000256" key="7">
    <source>
        <dbReference type="ARBA" id="ARBA00022989"/>
    </source>
</evidence>
<evidence type="ECO:0000313" key="18">
    <source>
        <dbReference type="Proteomes" id="UP000006310"/>
    </source>
</evidence>
<keyword evidence="6" id="KW-0735">Signal-anchor</keyword>
<comment type="catalytic activity">
    <reaction evidence="12">
        <text>N(4)-(alpha-D-Glc-(1-&gt;2)-alpha-D-Glc-(1-&gt;3)-alpha-D-Glc-(1-&gt;3)-alpha-D-Man-(1-&gt;2)-alpha-D-Man-(1-&gt;2)-alpha-D-Man-(1-&gt;3)-[alpha-D-Man-(1-&gt;2)-alpha-D-Man-(1-&gt;3)-[alpha-D-Man-(1-&gt;2)-alpha-D-Man-(1-&gt;6)]-alpha-D-Man-(1-&gt;6)]-beta-D-Man-(1-&gt;4)-beta-D-GlcNAc-(1-&gt;4)-beta-D-GlcNAc)-L-asparaginyl-[protein] + H2O = N(4)-(alpha-D-Glc-(1-&gt;3)-alpha-D-Glc-(1-&gt;3)-alpha-D-Man-(1-&gt;2)-alpha-D-Man-(1-&gt;2)-alpha-D-Man-(1-&gt;3)-[alpha-D-Man-(1-&gt;2)-alpha-D-Man-(1-&gt;3)-[alpha-D-Man-(1-&gt;2)-alpha-D-Man-(1-&gt;6)]-alpha-D-Man-(1-&gt;6)]-beta-D-Man-(1-&gt;4)-beta-D-GlcNAc-(1-&gt;4)-beta-D-GlcNAc)-L-asparaginyl-[protein] + beta-D-glucose</text>
        <dbReference type="Rhea" id="RHEA:55988"/>
        <dbReference type="Rhea" id="RHEA-COMP:12806"/>
        <dbReference type="Rhea" id="RHEA-COMP:14355"/>
        <dbReference type="ChEBI" id="CHEBI:15377"/>
        <dbReference type="ChEBI" id="CHEBI:15903"/>
        <dbReference type="ChEBI" id="CHEBI:59082"/>
        <dbReference type="ChEBI" id="CHEBI:132537"/>
        <dbReference type="EC" id="3.2.1.106"/>
    </reaction>
</comment>
<keyword evidence="8" id="KW-0472">Membrane</keyword>
<dbReference type="Pfam" id="PF03200">
    <property type="entry name" value="Glyco_hydro_63"/>
    <property type="match status" value="1"/>
</dbReference>
<keyword evidence="5 12" id="KW-0256">Endoplasmic reticulum</keyword>
<accession>J7S604</accession>
<evidence type="ECO:0000256" key="8">
    <source>
        <dbReference type="ARBA" id="ARBA00023136"/>
    </source>
</evidence>
<evidence type="ECO:0000256" key="13">
    <source>
        <dbReference type="RuleBase" id="RU369107"/>
    </source>
</evidence>
<dbReference type="KEGG" id="kng:KNAG_0D03680"/>
<keyword evidence="14" id="KW-0732">Signal</keyword>
<dbReference type="Gene3D" id="1.50.10.10">
    <property type="match status" value="1"/>
</dbReference>
<dbReference type="EC" id="3.2.1.106" evidence="11 12"/>
<dbReference type="Pfam" id="PF16923">
    <property type="entry name" value="Glyco_hydro_63N"/>
    <property type="match status" value="1"/>
</dbReference>
<keyword evidence="7" id="KW-1133">Transmembrane helix</keyword>
<comment type="subcellular location">
    <subcellularLocation>
        <location evidence="1 12">Endoplasmic reticulum membrane</location>
        <topology evidence="1 12">Single-pass type II membrane protein</topology>
    </subcellularLocation>
</comment>
<evidence type="ECO:0000256" key="5">
    <source>
        <dbReference type="ARBA" id="ARBA00022824"/>
    </source>
</evidence>
<dbReference type="InterPro" id="IPR012341">
    <property type="entry name" value="6hp_glycosidase-like_sf"/>
</dbReference>
<dbReference type="InterPro" id="IPR031335">
    <property type="entry name" value="Glyco_hydro_63_C"/>
</dbReference>
<evidence type="ECO:0000259" key="15">
    <source>
        <dbReference type="Pfam" id="PF03200"/>
    </source>
</evidence>
<dbReference type="GO" id="GO:0006491">
    <property type="term" value="P:N-glycan processing"/>
    <property type="evidence" value="ECO:0007669"/>
    <property type="project" value="EnsemblFungi"/>
</dbReference>
<dbReference type="OrthoDB" id="410058at2759"/>
<feature type="chain" id="PRO_5003796475" description="Mannosyl-oligosaccharide glucosidase" evidence="14">
    <location>
        <begin position="22"/>
        <end position="816"/>
    </location>
</feature>
<dbReference type="GO" id="GO:0009311">
    <property type="term" value="P:oligosaccharide metabolic process"/>
    <property type="evidence" value="ECO:0007669"/>
    <property type="project" value="UniProtKB-UniRule"/>
</dbReference>
<comment type="function">
    <text evidence="12">Cleaves the distal alpha 1,2-linked glucose residue from the Glc(3)Man(9)GlcNAc(2) oligosaccharide precursor.</text>
</comment>
<evidence type="ECO:0000256" key="2">
    <source>
        <dbReference type="ARBA" id="ARBA00010833"/>
    </source>
</evidence>
<dbReference type="eggNOG" id="KOG2161">
    <property type="taxonomic scope" value="Eukaryota"/>
</dbReference>
<protein>
    <recommendedName>
        <fullName evidence="11 12">Mannosyl-oligosaccharide glucosidase</fullName>
        <ecNumber evidence="11 12">3.2.1.106</ecNumber>
    </recommendedName>
    <alternativeName>
        <fullName evidence="13">Glucosidase I</fullName>
    </alternativeName>
</protein>
<evidence type="ECO:0000256" key="6">
    <source>
        <dbReference type="ARBA" id="ARBA00022968"/>
    </source>
</evidence>
<name>J7S604_HUIN7</name>
<dbReference type="STRING" id="1071383.J7S604"/>
<evidence type="ECO:0000256" key="14">
    <source>
        <dbReference type="SAM" id="SignalP"/>
    </source>
</evidence>
<evidence type="ECO:0000256" key="3">
    <source>
        <dbReference type="ARBA" id="ARBA00022692"/>
    </source>
</evidence>
<dbReference type="OMA" id="FNWYNTT"/>
<reference evidence="18" key="2">
    <citation type="submission" date="2012-08" db="EMBL/GenBank/DDBJ databases">
        <title>Genome sequence of Kazachstania naganishii.</title>
        <authorList>
            <person name="Gordon J.L."/>
            <person name="Armisen D."/>
            <person name="Proux-Wera E."/>
            <person name="OhEigeartaigh S.S."/>
            <person name="Byrne K.P."/>
            <person name="Wolfe K.H."/>
        </authorList>
    </citation>
    <scope>NUCLEOTIDE SEQUENCE [LARGE SCALE GENOMIC DNA]</scope>
    <source>
        <strain evidence="18">ATCC MYA-139 / BCRC 22969 / CBS 8797 / CCRC 22969 / KCTC 17520 / NBRC 10181 / NCYC 3082</strain>
    </source>
</reference>
<gene>
    <name evidence="17" type="primary">KNAG0D03680</name>
    <name evidence="17" type="ordered locus">KNAG_0D03680</name>
</gene>
<comment type="pathway">
    <text evidence="13">Glycan metabolism; N-glycan degradation.</text>
</comment>
<dbReference type="RefSeq" id="XP_022464360.1">
    <property type="nucleotide sequence ID" value="XM_022607801.1"/>
</dbReference>
<keyword evidence="18" id="KW-1185">Reference proteome</keyword>
<feature type="signal peptide" evidence="14">
    <location>
        <begin position="1"/>
        <end position="21"/>
    </location>
</feature>
<dbReference type="AlphaFoldDB" id="J7S604"/>
<dbReference type="GeneID" id="34525803"/>
<dbReference type="InterPro" id="IPR004888">
    <property type="entry name" value="Glycoside_hydrolase_63"/>
</dbReference>
<sequence length="816" mass="93237">MASYCRLLILLLQFALSSVQAESVAESFNKYTKESLLWGPYRSQCYFGIRPRYVDDTPFSLGLMWFDNTDPSALSKLRHQVDNGENLKKFSWEQYDPRIGGRESIIDEENNLNLTVSFVKTDDFKNWVVRVNGSALDPTKEGAASMVVYMNQNSGAKNQDSSYLSLRQQTGNNLQFEGQSGELGRYQVSINDNKGSYFHNESLNTMETASGADCSKVSHVSMTVPDEEIWQAHDIYQVLLSESLKAMVQENSGNIDLTLIPSMLTLHNSYGFPSGNFHYIQKTFNSSDPEGFEFDIIYNNMDDKKEKITSESAATNVISRRMNEIAIKLDKHFNEIKDFEKRTFAMETLSNLLGGIGYFHGKQLVDRTNVFTEDQFDDVKLTDGREEGPFSLFTSVPSRGFFPRGFYWDEGFHILQIMEYDFDLAFEIVNSWFSLIDDDGWIAREIILGPEARSRVPGEFQVQSPQIANPPTILLAFSEMLTKILENVDDFGNKGDTVDATEQLKYSSELVIEFGKKIYPKLLKHFEWFTNSQRGLIDEYESIMEDDPNWVKIHKNAVYKWVGRTETHCLPSGLDDYPRAQPPDIAELHVDALSWVGVMARSMKQIAQILHLESDQARFAKLESQIIENLDTLHWDEEHGCYCDVTILDGDDDDELVRVCHQGYVSLLPFALKLMPSSSPKLNQTIALMGDEDKLFSPYGILSLSKKDEYFGKGEDYWRGRIWLNINYLCLDALKHYYPEVDPHGNHVSTVHKKSASDKARKLYSSLKKNLVDNIYKVWQETGFVYENYDPVDGHGTGAKQFTGWTALIVNIMELM</sequence>
<evidence type="ECO:0000256" key="11">
    <source>
        <dbReference type="ARBA" id="ARBA00038888"/>
    </source>
</evidence>
<dbReference type="InterPro" id="IPR038518">
    <property type="entry name" value="Glyco_hydro_63N_sf"/>
</dbReference>
<dbReference type="HOGENOM" id="CLU_007380_2_0_1"/>
<evidence type="ECO:0000256" key="4">
    <source>
        <dbReference type="ARBA" id="ARBA00022801"/>
    </source>
</evidence>
<dbReference type="InterPro" id="IPR031631">
    <property type="entry name" value="Glyco_hydro_63N"/>
</dbReference>
<evidence type="ECO:0000313" key="17">
    <source>
        <dbReference type="EMBL" id="CCK70114.1"/>
    </source>
</evidence>
<keyword evidence="10 12" id="KW-0326">Glycosidase</keyword>
<evidence type="ECO:0000256" key="1">
    <source>
        <dbReference type="ARBA" id="ARBA00004648"/>
    </source>
</evidence>
<organism evidence="17 18">
    <name type="scientific">Huiozyma naganishii (strain ATCC MYA-139 / BCRC 22969 / CBS 8797 / KCTC 17520 / NBRC 10181 / NCYC 3082 / Yp74L-3)</name>
    <name type="common">Yeast</name>
    <name type="synonym">Kazachstania naganishii</name>
    <dbReference type="NCBI Taxonomy" id="1071383"/>
    <lineage>
        <taxon>Eukaryota</taxon>
        <taxon>Fungi</taxon>
        <taxon>Dikarya</taxon>
        <taxon>Ascomycota</taxon>
        <taxon>Saccharomycotina</taxon>
        <taxon>Saccharomycetes</taxon>
        <taxon>Saccharomycetales</taxon>
        <taxon>Saccharomycetaceae</taxon>
        <taxon>Huiozyma</taxon>
    </lineage>
</organism>
<keyword evidence="3" id="KW-0812">Transmembrane</keyword>
<feature type="domain" description="Glycosyl hydrolase family 63 C-terminal" evidence="15">
    <location>
        <begin position="312"/>
        <end position="814"/>
    </location>
</feature>
<keyword evidence="9 13" id="KW-0325">Glycoprotein</keyword>
<dbReference type="PANTHER" id="PTHR10412">
    <property type="entry name" value="MANNOSYL-OLIGOSACCHARIDE GLUCOSIDASE"/>
    <property type="match status" value="1"/>
</dbReference>
<dbReference type="Gene3D" id="2.70.98.110">
    <property type="entry name" value="Glycosyl hydrolase family 63, N-terminal domain"/>
    <property type="match status" value="1"/>
</dbReference>
<dbReference type="GO" id="GO:0004573">
    <property type="term" value="F:Glc3Man9GlcNAc2 oligosaccharide glucosidase activity"/>
    <property type="evidence" value="ECO:0007669"/>
    <property type="project" value="UniProtKB-UniRule"/>
</dbReference>
<dbReference type="GO" id="GO:0070880">
    <property type="term" value="P:fungal-type cell wall beta-glucan biosynthetic process"/>
    <property type="evidence" value="ECO:0007669"/>
    <property type="project" value="EnsemblFungi"/>
</dbReference>
<evidence type="ECO:0000256" key="9">
    <source>
        <dbReference type="ARBA" id="ARBA00023180"/>
    </source>
</evidence>
<dbReference type="SUPFAM" id="SSF48208">
    <property type="entry name" value="Six-hairpin glycosidases"/>
    <property type="match status" value="1"/>
</dbReference>
<dbReference type="GO" id="GO:0006488">
    <property type="term" value="P:dolichol-linked oligosaccharide biosynthetic process"/>
    <property type="evidence" value="ECO:0007669"/>
    <property type="project" value="EnsemblFungi"/>
</dbReference>
<evidence type="ECO:0000256" key="12">
    <source>
        <dbReference type="RuleBase" id="RU368089"/>
    </source>
</evidence>
<dbReference type="PANTHER" id="PTHR10412:SF11">
    <property type="entry name" value="MANNOSYL-OLIGOSACCHARIDE GLUCOSIDASE"/>
    <property type="match status" value="1"/>
</dbReference>
<dbReference type="EMBL" id="HE978317">
    <property type="protein sequence ID" value="CCK70114.1"/>
    <property type="molecule type" value="Genomic_DNA"/>
</dbReference>
<keyword evidence="4 12" id="KW-0378">Hydrolase</keyword>
<evidence type="ECO:0000256" key="10">
    <source>
        <dbReference type="ARBA" id="ARBA00023295"/>
    </source>
</evidence>
<evidence type="ECO:0000259" key="16">
    <source>
        <dbReference type="Pfam" id="PF16923"/>
    </source>
</evidence>
<proteinExistence type="inferred from homology"/>